<feature type="domain" description="Tyr recombinase" evidence="5">
    <location>
        <begin position="136"/>
        <end position="320"/>
    </location>
</feature>
<evidence type="ECO:0000313" key="7">
    <source>
        <dbReference type="Proteomes" id="UP000664882"/>
    </source>
</evidence>
<comment type="caution">
    <text evidence="6">The sequence shown here is derived from an EMBL/GenBank/DDBJ whole genome shotgun (WGS) entry which is preliminary data.</text>
</comment>
<sequence length="325" mass="36507">MRESNVIIGEATITADQAMLVNSSDLKGVAHNPAAAYLISLSSKRSRTTMASFLGVAARMLGYQGIADCPWNTLQRFHLQAILELLTAANKAPATINTYLSAIKGVAFEAWVMKQMDIDTYQQIKHVRSVKGYRIPKGRALSRQEIKALFKVCQQDNSAKGLRDAAIISVLLGCGLRRSEIVALDIENIKIRDCALKVIGKGNKERLSYMPESTFERIEAWTEEVRGNECGPLFTRIRRFDDVTMVRLADQSIQYILDTRRLEAGIEKFTPHDLRRTFASEMLNNAEDIITVKDAMGHASITTTEQYDHRGSERLKRASQRLKLE</sequence>
<evidence type="ECO:0000256" key="3">
    <source>
        <dbReference type="ARBA" id="ARBA00023172"/>
    </source>
</evidence>
<dbReference type="InterPro" id="IPR013762">
    <property type="entry name" value="Integrase-like_cat_sf"/>
</dbReference>
<dbReference type="SUPFAM" id="SSF56349">
    <property type="entry name" value="DNA breaking-rejoining enzymes"/>
    <property type="match status" value="1"/>
</dbReference>
<evidence type="ECO:0000259" key="5">
    <source>
        <dbReference type="PROSITE" id="PS51898"/>
    </source>
</evidence>
<dbReference type="PANTHER" id="PTHR30349">
    <property type="entry name" value="PHAGE INTEGRASE-RELATED"/>
    <property type="match status" value="1"/>
</dbReference>
<dbReference type="PANTHER" id="PTHR30349:SF81">
    <property type="entry name" value="TYROSINE RECOMBINASE XERC"/>
    <property type="match status" value="1"/>
</dbReference>
<dbReference type="RefSeq" id="WP_208006329.1">
    <property type="nucleotide sequence ID" value="NZ_JAGDFX010000016.1"/>
</dbReference>
<dbReference type="Gene3D" id="1.10.443.10">
    <property type="entry name" value="Intergrase catalytic core"/>
    <property type="match status" value="1"/>
</dbReference>
<protein>
    <submittedName>
        <fullName evidence="6">Tyrosine-type recombinase/integrase</fullName>
    </submittedName>
</protein>
<reference evidence="6 7" key="1">
    <citation type="submission" date="2021-03" db="EMBL/GenBank/DDBJ databases">
        <title>Oceanisphaera sp. nov., isolated from the intestine.</title>
        <authorList>
            <person name="Zhao L.-H."/>
            <person name="Shi L.-F."/>
        </authorList>
    </citation>
    <scope>NUCLEOTIDE SEQUENCE [LARGE SCALE GENOMIC DNA]</scope>
    <source>
        <strain evidence="6 7">DM8</strain>
    </source>
</reference>
<organism evidence="6 7">
    <name type="scientific">Oceanisphaera pacifica</name>
    <dbReference type="NCBI Taxonomy" id="2818389"/>
    <lineage>
        <taxon>Bacteria</taxon>
        <taxon>Pseudomonadati</taxon>
        <taxon>Pseudomonadota</taxon>
        <taxon>Gammaproteobacteria</taxon>
        <taxon>Aeromonadales</taxon>
        <taxon>Aeromonadaceae</taxon>
        <taxon>Oceanisphaera</taxon>
    </lineage>
</organism>
<evidence type="ECO:0000313" key="6">
    <source>
        <dbReference type="EMBL" id="MBO1520448.1"/>
    </source>
</evidence>
<dbReference type="PROSITE" id="PS51898">
    <property type="entry name" value="TYR_RECOMBINASE"/>
    <property type="match status" value="1"/>
</dbReference>
<feature type="compositionally biased region" description="Basic and acidic residues" evidence="4">
    <location>
        <begin position="306"/>
        <end position="325"/>
    </location>
</feature>
<feature type="region of interest" description="Disordered" evidence="4">
    <location>
        <begin position="305"/>
        <end position="325"/>
    </location>
</feature>
<keyword evidence="3" id="KW-0233">DNA recombination</keyword>
<dbReference type="InterPro" id="IPR011010">
    <property type="entry name" value="DNA_brk_join_enz"/>
</dbReference>
<gene>
    <name evidence="6" type="ORF">J3U76_12545</name>
</gene>
<dbReference type="InterPro" id="IPR002104">
    <property type="entry name" value="Integrase_catalytic"/>
</dbReference>
<evidence type="ECO:0000256" key="1">
    <source>
        <dbReference type="ARBA" id="ARBA00022829"/>
    </source>
</evidence>
<dbReference type="InterPro" id="IPR050090">
    <property type="entry name" value="Tyrosine_recombinase_XerCD"/>
</dbReference>
<accession>A0ABS3NIQ4</accession>
<evidence type="ECO:0000256" key="2">
    <source>
        <dbReference type="ARBA" id="ARBA00022908"/>
    </source>
</evidence>
<keyword evidence="2" id="KW-0229">DNA integration</keyword>
<name>A0ABS3NIQ4_9GAMM</name>
<proteinExistence type="predicted"/>
<evidence type="ECO:0000256" key="4">
    <source>
        <dbReference type="SAM" id="MobiDB-lite"/>
    </source>
</evidence>
<keyword evidence="1" id="KW-0159">Chromosome partition</keyword>
<dbReference type="EMBL" id="JAGDFX010000016">
    <property type="protein sequence ID" value="MBO1520448.1"/>
    <property type="molecule type" value="Genomic_DNA"/>
</dbReference>
<dbReference type="Proteomes" id="UP000664882">
    <property type="component" value="Unassembled WGS sequence"/>
</dbReference>
<keyword evidence="7" id="KW-1185">Reference proteome</keyword>
<dbReference type="Pfam" id="PF00589">
    <property type="entry name" value="Phage_integrase"/>
    <property type="match status" value="1"/>
</dbReference>